<evidence type="ECO:0000313" key="3">
    <source>
        <dbReference type="EMBL" id="MRH41765.1"/>
    </source>
</evidence>
<dbReference type="EMBL" id="WJNG01000002">
    <property type="protein sequence ID" value="MRH41765.1"/>
    <property type="molecule type" value="Genomic_DNA"/>
</dbReference>
<dbReference type="RefSeq" id="WP_153735389.1">
    <property type="nucleotide sequence ID" value="NZ_WJNG01000002.1"/>
</dbReference>
<dbReference type="GO" id="GO:0010181">
    <property type="term" value="F:FMN binding"/>
    <property type="evidence" value="ECO:0007669"/>
    <property type="project" value="TreeGrafter"/>
</dbReference>
<dbReference type="PANTHER" id="PTHR47307">
    <property type="entry name" value="GLUTATHIONE-REGULATED POTASSIUM-EFFLUX SYSTEM ANCILLARY PROTEIN KEFG"/>
    <property type="match status" value="1"/>
</dbReference>
<proteinExistence type="predicted"/>
<keyword evidence="4" id="KW-1185">Reference proteome</keyword>
<dbReference type="InterPro" id="IPR003680">
    <property type="entry name" value="Flavodoxin_fold"/>
</dbReference>
<organism evidence="3 4">
    <name type="scientific">Aquibacillus halophilus</name>
    <dbReference type="NCBI Taxonomy" id="930132"/>
    <lineage>
        <taxon>Bacteria</taxon>
        <taxon>Bacillati</taxon>
        <taxon>Bacillota</taxon>
        <taxon>Bacilli</taxon>
        <taxon>Bacillales</taxon>
        <taxon>Bacillaceae</taxon>
        <taxon>Aquibacillus</taxon>
    </lineage>
</organism>
<dbReference type="OrthoDB" id="9798454at2"/>
<dbReference type="AlphaFoldDB" id="A0A6A8D7N4"/>
<dbReference type="GO" id="GO:0003955">
    <property type="term" value="F:NAD(P)H dehydrogenase (quinone) activity"/>
    <property type="evidence" value="ECO:0007669"/>
    <property type="project" value="TreeGrafter"/>
</dbReference>
<dbReference type="InterPro" id="IPR046980">
    <property type="entry name" value="KefG/KefF"/>
</dbReference>
<comment type="caution">
    <text evidence="3">The sequence shown here is derived from an EMBL/GenBank/DDBJ whole genome shotgun (WGS) entry which is preliminary data.</text>
</comment>
<dbReference type="SUPFAM" id="SSF52218">
    <property type="entry name" value="Flavoproteins"/>
    <property type="match status" value="1"/>
</dbReference>
<dbReference type="Gene3D" id="3.40.50.360">
    <property type="match status" value="1"/>
</dbReference>
<dbReference type="Proteomes" id="UP000799092">
    <property type="component" value="Unassembled WGS sequence"/>
</dbReference>
<reference evidence="3" key="1">
    <citation type="submission" date="2019-11" db="EMBL/GenBank/DDBJ databases">
        <authorList>
            <person name="Li J."/>
        </authorList>
    </citation>
    <scope>NUCLEOTIDE SEQUENCE</scope>
    <source>
        <strain evidence="3">B6B</strain>
    </source>
</reference>
<evidence type="ECO:0000313" key="4">
    <source>
        <dbReference type="Proteomes" id="UP000799092"/>
    </source>
</evidence>
<evidence type="ECO:0000256" key="1">
    <source>
        <dbReference type="ARBA" id="ARBA00023002"/>
    </source>
</evidence>
<gene>
    <name evidence="3" type="ORF">GH741_03640</name>
</gene>
<feature type="domain" description="Flavodoxin-like fold" evidence="2">
    <location>
        <begin position="1"/>
        <end position="168"/>
    </location>
</feature>
<protein>
    <submittedName>
        <fullName evidence="3">General stress protein</fullName>
    </submittedName>
</protein>
<keyword evidence="1" id="KW-0560">Oxidoreductase</keyword>
<name>A0A6A8D7N4_9BACI</name>
<evidence type="ECO:0000259" key="2">
    <source>
        <dbReference type="Pfam" id="PF02525"/>
    </source>
</evidence>
<sequence length="180" mass="21451">MKTLVNIAHPTMQESRLNAYLKDAIKNQPDLKVNDLYAEYPDEQIDVTREQQLLEEHDRVIFQFPNYWYSYPPLLKKWFDHVLLRGWAFKGGYALEGTEFGLAISSGFTSEDYRFDGLHRHSIEQVMAPFYATCNFIRTKSLPIFNTFEDEMNTELDLQNHSLEYLKYLRRESYPFHYKS</sequence>
<dbReference type="InterPro" id="IPR029039">
    <property type="entry name" value="Flavoprotein-like_sf"/>
</dbReference>
<accession>A0A6A8D7N4</accession>
<dbReference type="Pfam" id="PF02525">
    <property type="entry name" value="Flavodoxin_2"/>
    <property type="match status" value="1"/>
</dbReference>
<dbReference type="PANTHER" id="PTHR47307:SF1">
    <property type="entry name" value="GLUTATHIONE-REGULATED POTASSIUM-EFFLUX SYSTEM ANCILLARY PROTEIN KEFG"/>
    <property type="match status" value="1"/>
</dbReference>
<dbReference type="GO" id="GO:0009055">
    <property type="term" value="F:electron transfer activity"/>
    <property type="evidence" value="ECO:0007669"/>
    <property type="project" value="TreeGrafter"/>
</dbReference>